<sequence>MIIDEYVRLFKARSWMKRNMPFLYSWHAYVGYELDLFEIFKSPKTIDEVAAKHSLELELLERWVEVGISIKYLKEVSKNRFKTSKSFMLPDSKRDPKSVGILLKEMMELHIPALLTYPSIMKTDERQTFDHEQHGTTVAQTSTLLEQLAYPKLIQLVKKNKVQSIVDAGCGHGGYLQKLSHALPDIKLTGIEINEEVAIEADRRCRLIPNISITCMDVEEWRAAASVDLIMMNNLLHYISPEKRVNVIRNLSICLSGCGVISIITPIRKPKHGKQFSSVFNSFFTAFDNLYALPTKQELSSIADQSNMKLKSLKPIIREGGWYFCTFVKKK</sequence>
<keyword evidence="1" id="KW-0489">Methyltransferase</keyword>
<reference evidence="2" key="1">
    <citation type="journal article" date="2025" name="Aquaculture">
        <title>Assessment of the bioflocculant production and safety properties of Metabacillus hrfriensis sp. nov. based on phenotypic and whole-genome sequencing analysis.</title>
        <authorList>
            <person name="Zhang R."/>
            <person name="Zhao Z."/>
            <person name="Luo L."/>
            <person name="Wang S."/>
            <person name="Guo K."/>
            <person name="Xu W."/>
        </authorList>
    </citation>
    <scope>NUCLEOTIDE SEQUENCE [LARGE SCALE GENOMIC DNA]</scope>
    <source>
        <strain evidence="2">CT-WN-B3</strain>
    </source>
</reference>
<protein>
    <submittedName>
        <fullName evidence="1">Class I SAM-dependent methyltransferase</fullName>
        <ecNumber evidence="1">2.1.1.-</ecNumber>
    </submittedName>
</protein>
<organism evidence="1 2">
    <name type="scientific">Metabacillus hrfriensis</name>
    <dbReference type="NCBI Taxonomy" id="3048891"/>
    <lineage>
        <taxon>Bacteria</taxon>
        <taxon>Bacillati</taxon>
        <taxon>Bacillota</taxon>
        <taxon>Bacilli</taxon>
        <taxon>Bacillales</taxon>
        <taxon>Bacillaceae</taxon>
        <taxon>Metabacillus</taxon>
    </lineage>
</organism>
<evidence type="ECO:0000313" key="2">
    <source>
        <dbReference type="Proteomes" id="UP001226091"/>
    </source>
</evidence>
<keyword evidence="2" id="KW-1185">Reference proteome</keyword>
<keyword evidence="1" id="KW-0808">Transferase</keyword>
<dbReference type="EMBL" id="CP126116">
    <property type="protein sequence ID" value="WHZ55820.1"/>
    <property type="molecule type" value="Genomic_DNA"/>
</dbReference>
<name>A0ACD4R5S5_9BACI</name>
<gene>
    <name evidence="1" type="ORF">QLQ22_13925</name>
</gene>
<dbReference type="EC" id="2.1.1.-" evidence="1"/>
<evidence type="ECO:0000313" key="1">
    <source>
        <dbReference type="EMBL" id="WHZ55820.1"/>
    </source>
</evidence>
<proteinExistence type="predicted"/>
<accession>A0ACD4R5S5</accession>
<dbReference type="Proteomes" id="UP001226091">
    <property type="component" value="Chromosome"/>
</dbReference>